<evidence type="ECO:0000313" key="4">
    <source>
        <dbReference type="EMBL" id="TQN33215.1"/>
    </source>
</evidence>
<evidence type="ECO:0000259" key="3">
    <source>
        <dbReference type="Pfam" id="PF26526"/>
    </source>
</evidence>
<dbReference type="Pfam" id="PF26526">
    <property type="entry name" value="DUF8175"/>
    <property type="match status" value="1"/>
</dbReference>
<accession>A0A543NN16</accession>
<dbReference type="InterPro" id="IPR058488">
    <property type="entry name" value="DUF8175"/>
</dbReference>
<dbReference type="AlphaFoldDB" id="A0A543NN16"/>
<dbReference type="RefSeq" id="WP_141924610.1">
    <property type="nucleotide sequence ID" value="NZ_VFQC01000001.1"/>
</dbReference>
<keyword evidence="2" id="KW-1133">Transmembrane helix</keyword>
<keyword evidence="2" id="KW-0812">Transmembrane</keyword>
<reference evidence="4 5" key="1">
    <citation type="submission" date="2019-06" db="EMBL/GenBank/DDBJ databases">
        <title>Sequencing the genomes of 1000 actinobacteria strains.</title>
        <authorList>
            <person name="Klenk H.-P."/>
        </authorList>
    </citation>
    <scope>NUCLEOTIDE SEQUENCE [LARGE SCALE GENOMIC DNA]</scope>
    <source>
        <strain evidence="4 5">DSM 45015</strain>
    </source>
</reference>
<protein>
    <recommendedName>
        <fullName evidence="3">DUF8175 domain-containing protein</fullName>
    </recommendedName>
</protein>
<name>A0A543NN16_9ACTN</name>
<comment type="caution">
    <text evidence="4">The sequence shown here is derived from an EMBL/GenBank/DDBJ whole genome shotgun (WGS) entry which is preliminary data.</text>
</comment>
<gene>
    <name evidence="4" type="ORF">FHX37_3220</name>
</gene>
<sequence length="282" mass="29713">MTEGSSHNHDYASPIRRRLTTPVFVISAAFVALILVGGTAFAVGTLIGGDGDGTADSASDPDTDGETSPDPGMEGEISSDEVPEQERHSTSPTPSAEGDSACGLEGNDKDNFAQFPEGTEWEAVGATQAPSHPDYGPGETSDAGVRHCYSYSPTGAVLAASNFVAMTTDPPLKTDLVEQTFLPGENKQTALERLEEEDSTGPSSTRISIGGATLLAYGEGYTRVDLALLDQDPDNDKILSYMVDMRWQDGDWRILAGEDGGMRVPAATVGSLQGYTRTPMAE</sequence>
<keyword evidence="5" id="KW-1185">Reference proteome</keyword>
<evidence type="ECO:0000313" key="5">
    <source>
        <dbReference type="Proteomes" id="UP000317422"/>
    </source>
</evidence>
<proteinExistence type="predicted"/>
<dbReference type="OrthoDB" id="4428031at2"/>
<evidence type="ECO:0000256" key="2">
    <source>
        <dbReference type="SAM" id="Phobius"/>
    </source>
</evidence>
<dbReference type="Proteomes" id="UP000317422">
    <property type="component" value="Unassembled WGS sequence"/>
</dbReference>
<feature type="domain" description="DUF8175" evidence="3">
    <location>
        <begin position="88"/>
        <end position="277"/>
    </location>
</feature>
<keyword evidence="2" id="KW-0472">Membrane</keyword>
<dbReference type="EMBL" id="VFQC01000001">
    <property type="protein sequence ID" value="TQN33215.1"/>
    <property type="molecule type" value="Genomic_DNA"/>
</dbReference>
<organism evidence="4 5">
    <name type="scientific">Haloactinospora alba</name>
    <dbReference type="NCBI Taxonomy" id="405555"/>
    <lineage>
        <taxon>Bacteria</taxon>
        <taxon>Bacillati</taxon>
        <taxon>Actinomycetota</taxon>
        <taxon>Actinomycetes</taxon>
        <taxon>Streptosporangiales</taxon>
        <taxon>Nocardiopsidaceae</taxon>
        <taxon>Haloactinospora</taxon>
    </lineage>
</organism>
<feature type="transmembrane region" description="Helical" evidence="2">
    <location>
        <begin position="23"/>
        <end position="47"/>
    </location>
</feature>
<feature type="region of interest" description="Disordered" evidence="1">
    <location>
        <begin position="52"/>
        <end position="113"/>
    </location>
</feature>
<evidence type="ECO:0000256" key="1">
    <source>
        <dbReference type="SAM" id="MobiDB-lite"/>
    </source>
</evidence>